<comment type="caution">
    <text evidence="2">The sequence shown here is derived from an EMBL/GenBank/DDBJ whole genome shotgun (WGS) entry which is preliminary data.</text>
</comment>
<evidence type="ECO:0000256" key="1">
    <source>
        <dbReference type="SAM" id="MobiDB-lite"/>
    </source>
</evidence>
<evidence type="ECO:0000313" key="3">
    <source>
        <dbReference type="Proteomes" id="UP000017819"/>
    </source>
</evidence>
<protein>
    <submittedName>
        <fullName evidence="2">Uncharacterized protein</fullName>
    </submittedName>
</protein>
<keyword evidence="3" id="KW-1185">Reference proteome</keyword>
<dbReference type="Proteomes" id="UP000017819">
    <property type="component" value="Unassembled WGS sequence"/>
</dbReference>
<feature type="region of interest" description="Disordered" evidence="1">
    <location>
        <begin position="1"/>
        <end position="53"/>
    </location>
</feature>
<dbReference type="RefSeq" id="WP_023432613.1">
    <property type="nucleotide sequence ID" value="NZ_AWXZ01000035.1"/>
</dbReference>
<feature type="compositionally biased region" description="Basic and acidic residues" evidence="1">
    <location>
        <begin position="18"/>
        <end position="34"/>
    </location>
</feature>
<evidence type="ECO:0000313" key="2">
    <source>
        <dbReference type="EMBL" id="ESR24035.1"/>
    </source>
</evidence>
<accession>V4RLC5</accession>
<reference evidence="2 3" key="1">
    <citation type="journal article" date="2014" name="Genome Announc.">
        <title>Draft Genome Sequence of Lutibaculum baratangense Strain AMV1T, Isolated from a Mud Volcano in Andamans, India.</title>
        <authorList>
            <person name="Singh A."/>
            <person name="Sreenivas A."/>
            <person name="Sathyanarayana Reddy G."/>
            <person name="Pinnaka A.K."/>
            <person name="Shivaji S."/>
        </authorList>
    </citation>
    <scope>NUCLEOTIDE SEQUENCE [LARGE SCALE GENOMIC DNA]</scope>
    <source>
        <strain evidence="2 3">AMV1</strain>
    </source>
</reference>
<proteinExistence type="predicted"/>
<gene>
    <name evidence="2" type="ORF">N177_2484</name>
</gene>
<feature type="compositionally biased region" description="Low complexity" evidence="1">
    <location>
        <begin position="35"/>
        <end position="44"/>
    </location>
</feature>
<dbReference type="AlphaFoldDB" id="V4RLC5"/>
<organism evidence="2 3">
    <name type="scientific">Lutibaculum baratangense AMV1</name>
    <dbReference type="NCBI Taxonomy" id="631454"/>
    <lineage>
        <taxon>Bacteria</taxon>
        <taxon>Pseudomonadati</taxon>
        <taxon>Pseudomonadota</taxon>
        <taxon>Alphaproteobacteria</taxon>
        <taxon>Hyphomicrobiales</taxon>
        <taxon>Tepidamorphaceae</taxon>
        <taxon>Lutibaculum</taxon>
    </lineage>
</organism>
<dbReference type="EMBL" id="AWXZ01000035">
    <property type="protein sequence ID" value="ESR24035.1"/>
    <property type="molecule type" value="Genomic_DNA"/>
</dbReference>
<name>V4RLC5_9HYPH</name>
<sequence length="106" mass="11392">MRIEPSRHAFDASAPTDKAGRRRDGEPARERKVEAAVPVAPAQERPTHQPRGAYAPLIAQLIATRLEMPQTRARRRAAPEVATGAYGACGAAPAAVEPAGRFRRSV</sequence>
<feature type="compositionally biased region" description="Basic and acidic residues" evidence="1">
    <location>
        <begin position="1"/>
        <end position="10"/>
    </location>
</feature>